<dbReference type="PROSITE" id="PS51375">
    <property type="entry name" value="PPR"/>
    <property type="match status" value="1"/>
</dbReference>
<dbReference type="GO" id="GO:0003730">
    <property type="term" value="F:mRNA 3'-UTR binding"/>
    <property type="evidence" value="ECO:0007669"/>
    <property type="project" value="TreeGrafter"/>
</dbReference>
<protein>
    <submittedName>
        <fullName evidence="4">Pentatricopeptide repeat-containing protein</fullName>
    </submittedName>
</protein>
<feature type="region of interest" description="Disordered" evidence="2">
    <location>
        <begin position="646"/>
        <end position="693"/>
    </location>
</feature>
<evidence type="ECO:0000313" key="4">
    <source>
        <dbReference type="WBParaSite" id="PSAMB.scaffold367size54427.g5084.t1"/>
    </source>
</evidence>
<dbReference type="PANTHER" id="PTHR46669">
    <property type="entry name" value="LEUCINE-RICH PPR MOTIF-CONTAINING PROTEIN, MITOCHONDRIAL"/>
    <property type="match status" value="1"/>
</dbReference>
<reference evidence="4" key="1">
    <citation type="submission" date="2022-11" db="UniProtKB">
        <authorList>
            <consortium name="WormBaseParasite"/>
        </authorList>
    </citation>
    <scope>IDENTIFICATION</scope>
</reference>
<dbReference type="GO" id="GO:0005739">
    <property type="term" value="C:mitochondrion"/>
    <property type="evidence" value="ECO:0007669"/>
    <property type="project" value="TreeGrafter"/>
</dbReference>
<feature type="compositionally biased region" description="Basic and acidic residues" evidence="2">
    <location>
        <begin position="820"/>
        <end position="841"/>
    </location>
</feature>
<dbReference type="PANTHER" id="PTHR46669:SF1">
    <property type="entry name" value="LEUCINE-RICH PPR MOTIF-CONTAINING PROTEIN, MITOCHONDRIAL"/>
    <property type="match status" value="1"/>
</dbReference>
<dbReference type="InterPro" id="IPR011990">
    <property type="entry name" value="TPR-like_helical_dom_sf"/>
</dbReference>
<dbReference type="AlphaFoldDB" id="A0A914WBX3"/>
<sequence length="841" mass="96429">MLRSVWLLRHAARIRKSRSRILGACSSVQSTSKENSKNWICSRSINHDTKNGGKSLKTSYATSLFDTDDADKRRRTGRKDVDVDKRLVDKSELQVEQSGYSNRTGRQDERYHPTSSREEELQLQSVGLSLDQQIAYFETLVAKSGRIKAEVFDEQIVEKIVRGNADYVSYLRQNPVAVVVLISWCGEVLSSVTVETRLKILDRLWNAFKDNGLMTASVFNARLSVWLENDVPFEPKAALKEIRSMSLSPDIMTYKYLMAQFCKIGDEQGVLKVLDFMKGGGLEVEDTLNYGLIYLYSLKGDEDKVKALLKTIKSKYNEEGVSIALGAMLRAATSTGDVEKVRAVLKESVERDVLIDDDSVLKSVRNLAKHGDDSQLVEICQKSLERAQVAHGYFSKSVNTMNQLTLASKYFLFVGVLRSISRQFANFFEPVQVVMHHMAAKNTQKDIFINIVDEIERALLLDDSSVLDFGIMACATHEDYTRASDLTWLIVTLCNRLDASRQRPHLFFPLFFNKFKDIASIEQLIDNARAFFEMGYKLDDPAYLQYFALQVVTFAFEKLGTAQASERLREFVPQDTWRQIMNYLNQRNVTIRNKRATKGRHNDSGEDPLLRHLKESAELEQWNSDTVMQPRVPLKKKNPRILLKDDRDSSLSFEPEPSSWDLEEEILTKSRQQSSPKPKDGRENRVISAKDKDRLHQLDVSLPYASESSSWENEREEAKIRKGRFKTRAQPRATVNELPFMPEPTSWDIEEEEVRRQRVKDSKFRAQRMADEDILFMPEPTPEEEQELHRQAITAANEHSPGAAFNNVALRSQSTKKRSSNREGRRDQEIFPGLRRPDNDE</sequence>
<dbReference type="Proteomes" id="UP000887566">
    <property type="component" value="Unplaced"/>
</dbReference>
<keyword evidence="3" id="KW-1185">Reference proteome</keyword>
<name>A0A914WBX3_9BILA</name>
<feature type="compositionally biased region" description="Polar residues" evidence="2">
    <location>
        <begin position="94"/>
        <end position="104"/>
    </location>
</feature>
<dbReference type="WBParaSite" id="PSAMB.scaffold367size54427.g5084.t1">
    <property type="protein sequence ID" value="PSAMB.scaffold367size54427.g5084.t1"/>
    <property type="gene ID" value="PSAMB.scaffold367size54427.g5084"/>
</dbReference>
<dbReference type="InterPro" id="IPR002885">
    <property type="entry name" value="PPR_rpt"/>
</dbReference>
<dbReference type="InterPro" id="IPR033490">
    <property type="entry name" value="LRP130"/>
</dbReference>
<dbReference type="Gene3D" id="1.25.40.10">
    <property type="entry name" value="Tetratricopeptide repeat domain"/>
    <property type="match status" value="1"/>
</dbReference>
<feature type="compositionally biased region" description="Basic and acidic residues" evidence="2">
    <location>
        <begin position="677"/>
        <end position="693"/>
    </location>
</feature>
<organism evidence="3 4">
    <name type="scientific">Plectus sambesii</name>
    <dbReference type="NCBI Taxonomy" id="2011161"/>
    <lineage>
        <taxon>Eukaryota</taxon>
        <taxon>Metazoa</taxon>
        <taxon>Ecdysozoa</taxon>
        <taxon>Nematoda</taxon>
        <taxon>Chromadorea</taxon>
        <taxon>Plectida</taxon>
        <taxon>Plectina</taxon>
        <taxon>Plectoidea</taxon>
        <taxon>Plectidae</taxon>
        <taxon>Plectus</taxon>
    </lineage>
</organism>
<proteinExistence type="predicted"/>
<evidence type="ECO:0000256" key="2">
    <source>
        <dbReference type="SAM" id="MobiDB-lite"/>
    </source>
</evidence>
<evidence type="ECO:0000313" key="3">
    <source>
        <dbReference type="Proteomes" id="UP000887566"/>
    </source>
</evidence>
<feature type="region of interest" description="Disordered" evidence="2">
    <location>
        <begin position="795"/>
        <end position="841"/>
    </location>
</feature>
<feature type="repeat" description="PPR" evidence="1">
    <location>
        <begin position="250"/>
        <end position="284"/>
    </location>
</feature>
<evidence type="ECO:0000256" key="1">
    <source>
        <dbReference type="PROSITE-ProRule" id="PRU00708"/>
    </source>
</evidence>
<feature type="region of interest" description="Disordered" evidence="2">
    <location>
        <begin position="770"/>
        <end position="789"/>
    </location>
</feature>
<accession>A0A914WBX3</accession>
<feature type="compositionally biased region" description="Basic and acidic residues" evidence="2">
    <location>
        <begin position="105"/>
        <end position="118"/>
    </location>
</feature>
<dbReference type="GO" id="GO:0005634">
    <property type="term" value="C:nucleus"/>
    <property type="evidence" value="ECO:0007669"/>
    <property type="project" value="TreeGrafter"/>
</dbReference>
<feature type="region of interest" description="Disordered" evidence="2">
    <location>
        <begin position="94"/>
        <end position="118"/>
    </location>
</feature>
<dbReference type="GO" id="GO:0070129">
    <property type="term" value="P:regulation of mitochondrial translation"/>
    <property type="evidence" value="ECO:0007669"/>
    <property type="project" value="TreeGrafter"/>
</dbReference>